<name>A0A073J171_9RHOB</name>
<dbReference type="SMART" id="SM00911">
    <property type="entry name" value="HWE_HK"/>
    <property type="match status" value="1"/>
</dbReference>
<evidence type="ECO:0000313" key="15">
    <source>
        <dbReference type="EMBL" id="KEJ95749.1"/>
    </source>
</evidence>
<evidence type="ECO:0000256" key="1">
    <source>
        <dbReference type="ARBA" id="ARBA00000085"/>
    </source>
</evidence>
<dbReference type="GO" id="GO:0005524">
    <property type="term" value="F:ATP binding"/>
    <property type="evidence" value="ECO:0007669"/>
    <property type="project" value="UniProtKB-KW"/>
</dbReference>
<protein>
    <recommendedName>
        <fullName evidence="2">histidine kinase</fullName>
        <ecNumber evidence="2">2.7.13.3</ecNumber>
    </recommendedName>
</protein>
<evidence type="ECO:0000256" key="6">
    <source>
        <dbReference type="ARBA" id="ARBA00022679"/>
    </source>
</evidence>
<evidence type="ECO:0000259" key="14">
    <source>
        <dbReference type="PROSITE" id="PS50113"/>
    </source>
</evidence>
<keyword evidence="9" id="KW-0418">Kinase</keyword>
<dbReference type="PROSITE" id="PS50110">
    <property type="entry name" value="RESPONSE_REGULATORY"/>
    <property type="match status" value="1"/>
</dbReference>
<keyword evidence="5" id="KW-0288">FMN</keyword>
<dbReference type="Gene3D" id="3.30.565.10">
    <property type="entry name" value="Histidine kinase-like ATPase, C-terminal domain"/>
    <property type="match status" value="1"/>
</dbReference>
<feature type="domain" description="PAC" evidence="14">
    <location>
        <begin position="85"/>
        <end position="137"/>
    </location>
</feature>
<dbReference type="OrthoDB" id="489241at2"/>
<sequence>MTKSSFPASGGDHLDLLLATSEIGIWELDAATGKALRNLRHDQIFGHDQLLDHWSGDVFLTYVVEEDRKRVGALLNASLTDGEPWSFETRIRRADGVDRWISAKGVPKFSETGEVTKLIGHVIDITATKLTEDRLRLLSKELNHRVANTFTIMNSMIRHASKKANTVDQLALTLMERLAALARSNKVLVAEEAERSSLHDILKMELEAFLGWQKRISISGKLHIWFSGEASEALALIFHELLTNAVKHGALSVPSGRVNLTVEECPDRRVKINWVETGGPSLVGDRRTGIGSTILQNAMRDEGTVKLDFAAEGLKCDIVINDSFRREAPDIPEPVAPAREDQPIADDGAFSGQRIMVVEDDPIIGLDISDILKSRGAQVIGPFTNVASALKAIRDKPDAVLLDVNLGQETTDVVASQLSDLSIPFLVLSGQFDSSDLGAAFKGVTLMSKPFRERDLVAAVHRLL</sequence>
<dbReference type="Pfam" id="PF07536">
    <property type="entry name" value="HWE_HK"/>
    <property type="match status" value="1"/>
</dbReference>
<dbReference type="PANTHER" id="PTHR41523">
    <property type="entry name" value="TWO-COMPONENT SYSTEM SENSOR PROTEIN"/>
    <property type="match status" value="1"/>
</dbReference>
<evidence type="ECO:0000313" key="16">
    <source>
        <dbReference type="Proteomes" id="UP000027746"/>
    </source>
</evidence>
<dbReference type="PROSITE" id="PS50113">
    <property type="entry name" value="PAC"/>
    <property type="match status" value="1"/>
</dbReference>
<gene>
    <name evidence="15" type="ORF">SUH3_19760</name>
</gene>
<dbReference type="InterPro" id="IPR001789">
    <property type="entry name" value="Sig_transdc_resp-reg_receiver"/>
</dbReference>
<keyword evidence="3 12" id="KW-0597">Phosphoprotein</keyword>
<dbReference type="Pfam" id="PF00072">
    <property type="entry name" value="Response_reg"/>
    <property type="match status" value="1"/>
</dbReference>
<dbReference type="GeneID" id="68869509"/>
<dbReference type="NCBIfam" id="TIGR00229">
    <property type="entry name" value="sensory_box"/>
    <property type="match status" value="1"/>
</dbReference>
<evidence type="ECO:0000256" key="12">
    <source>
        <dbReference type="PROSITE-ProRule" id="PRU00169"/>
    </source>
</evidence>
<dbReference type="SUPFAM" id="SSF55785">
    <property type="entry name" value="PYP-like sensor domain (PAS domain)"/>
    <property type="match status" value="1"/>
</dbReference>
<evidence type="ECO:0000256" key="4">
    <source>
        <dbReference type="ARBA" id="ARBA00022630"/>
    </source>
</evidence>
<keyword evidence="10" id="KW-0067">ATP-binding</keyword>
<dbReference type="CDD" id="cd00130">
    <property type="entry name" value="PAS"/>
    <property type="match status" value="1"/>
</dbReference>
<organism evidence="15 16">
    <name type="scientific">Pseudosulfitobacter pseudonitzschiae</name>
    <dbReference type="NCBI Taxonomy" id="1402135"/>
    <lineage>
        <taxon>Bacteria</taxon>
        <taxon>Pseudomonadati</taxon>
        <taxon>Pseudomonadota</taxon>
        <taxon>Alphaproteobacteria</taxon>
        <taxon>Rhodobacterales</taxon>
        <taxon>Roseobacteraceae</taxon>
        <taxon>Pseudosulfitobacter</taxon>
    </lineage>
</organism>
<keyword evidence="6" id="KW-0808">Transferase</keyword>
<feature type="modified residue" description="4-aspartylphosphate" evidence="12">
    <location>
        <position position="403"/>
    </location>
</feature>
<dbReference type="Gene3D" id="3.40.50.2300">
    <property type="match status" value="1"/>
</dbReference>
<evidence type="ECO:0000256" key="11">
    <source>
        <dbReference type="ARBA" id="ARBA00023026"/>
    </source>
</evidence>
<comment type="catalytic activity">
    <reaction evidence="1">
        <text>ATP + protein L-histidine = ADP + protein N-phospho-L-histidine.</text>
        <dbReference type="EC" id="2.7.13.3"/>
    </reaction>
</comment>
<feature type="domain" description="Response regulatory" evidence="13">
    <location>
        <begin position="354"/>
        <end position="464"/>
    </location>
</feature>
<dbReference type="InterPro" id="IPR011006">
    <property type="entry name" value="CheY-like_superfamily"/>
</dbReference>
<evidence type="ECO:0000256" key="7">
    <source>
        <dbReference type="ARBA" id="ARBA00022737"/>
    </source>
</evidence>
<dbReference type="EC" id="2.7.13.3" evidence="2"/>
<keyword evidence="7" id="KW-0677">Repeat</keyword>
<keyword evidence="11" id="KW-0843">Virulence</keyword>
<dbReference type="PANTHER" id="PTHR41523:SF7">
    <property type="entry name" value="HISTIDINE KINASE"/>
    <property type="match status" value="1"/>
</dbReference>
<keyword evidence="8" id="KW-0547">Nucleotide-binding</keyword>
<evidence type="ECO:0000256" key="8">
    <source>
        <dbReference type="ARBA" id="ARBA00022741"/>
    </source>
</evidence>
<evidence type="ECO:0000256" key="10">
    <source>
        <dbReference type="ARBA" id="ARBA00022840"/>
    </source>
</evidence>
<dbReference type="InterPro" id="IPR036890">
    <property type="entry name" value="HATPase_C_sf"/>
</dbReference>
<dbReference type="RefSeq" id="WP_037925985.1">
    <property type="nucleotide sequence ID" value="NZ_CP054599.1"/>
</dbReference>
<dbReference type="Pfam" id="PF08447">
    <property type="entry name" value="PAS_3"/>
    <property type="match status" value="1"/>
</dbReference>
<dbReference type="Proteomes" id="UP000027746">
    <property type="component" value="Unassembled WGS sequence"/>
</dbReference>
<evidence type="ECO:0000256" key="2">
    <source>
        <dbReference type="ARBA" id="ARBA00012438"/>
    </source>
</evidence>
<accession>A0A073J171</accession>
<keyword evidence="4" id="KW-0285">Flavoprotein</keyword>
<dbReference type="InterPro" id="IPR035965">
    <property type="entry name" value="PAS-like_dom_sf"/>
</dbReference>
<reference evidence="15 16" key="1">
    <citation type="submission" date="2014-01" db="EMBL/GenBank/DDBJ databases">
        <title>Sulfitobacter sp. H3 (MCCC 1A00686) Genome Sequencing.</title>
        <authorList>
            <person name="Lai Q."/>
            <person name="Hong Z."/>
        </authorList>
    </citation>
    <scope>NUCLEOTIDE SEQUENCE [LARGE SCALE GENOMIC DNA]</scope>
    <source>
        <strain evidence="15 16">H3</strain>
    </source>
</reference>
<dbReference type="EMBL" id="JAMD01000005">
    <property type="protein sequence ID" value="KEJ95749.1"/>
    <property type="molecule type" value="Genomic_DNA"/>
</dbReference>
<evidence type="ECO:0000259" key="13">
    <source>
        <dbReference type="PROSITE" id="PS50110"/>
    </source>
</evidence>
<evidence type="ECO:0000256" key="9">
    <source>
        <dbReference type="ARBA" id="ARBA00022777"/>
    </source>
</evidence>
<dbReference type="AlphaFoldDB" id="A0A073J171"/>
<keyword evidence="16" id="KW-1185">Reference proteome</keyword>
<dbReference type="SMART" id="SM00448">
    <property type="entry name" value="REC"/>
    <property type="match status" value="1"/>
</dbReference>
<dbReference type="InterPro" id="IPR000014">
    <property type="entry name" value="PAS"/>
</dbReference>
<dbReference type="InterPro" id="IPR000700">
    <property type="entry name" value="PAS-assoc_C"/>
</dbReference>
<dbReference type="GO" id="GO:0000160">
    <property type="term" value="P:phosphorelay signal transduction system"/>
    <property type="evidence" value="ECO:0007669"/>
    <property type="project" value="InterPro"/>
</dbReference>
<dbReference type="Gene3D" id="3.30.450.20">
    <property type="entry name" value="PAS domain"/>
    <property type="match status" value="1"/>
</dbReference>
<dbReference type="InterPro" id="IPR013655">
    <property type="entry name" value="PAS_fold_3"/>
</dbReference>
<evidence type="ECO:0000256" key="3">
    <source>
        <dbReference type="ARBA" id="ARBA00022553"/>
    </source>
</evidence>
<dbReference type="SUPFAM" id="SSF55874">
    <property type="entry name" value="ATPase domain of HSP90 chaperone/DNA topoisomerase II/histidine kinase"/>
    <property type="match status" value="1"/>
</dbReference>
<comment type="caution">
    <text evidence="15">The sequence shown here is derived from an EMBL/GenBank/DDBJ whole genome shotgun (WGS) entry which is preliminary data.</text>
</comment>
<dbReference type="SUPFAM" id="SSF52172">
    <property type="entry name" value="CheY-like"/>
    <property type="match status" value="1"/>
</dbReference>
<proteinExistence type="predicted"/>
<dbReference type="InterPro" id="IPR011102">
    <property type="entry name" value="Sig_transdc_His_kinase_HWE"/>
</dbReference>
<evidence type="ECO:0000256" key="5">
    <source>
        <dbReference type="ARBA" id="ARBA00022643"/>
    </source>
</evidence>
<dbReference type="GO" id="GO:0004673">
    <property type="term" value="F:protein histidine kinase activity"/>
    <property type="evidence" value="ECO:0007669"/>
    <property type="project" value="UniProtKB-EC"/>
</dbReference>